<evidence type="ECO:0000313" key="3">
    <source>
        <dbReference type="EMBL" id="KNC78824.1"/>
    </source>
</evidence>
<evidence type="ECO:0000313" key="4">
    <source>
        <dbReference type="Proteomes" id="UP000054560"/>
    </source>
</evidence>
<name>A0A0L0FQ26_9EUKA</name>
<dbReference type="AlphaFoldDB" id="A0A0L0FQ26"/>
<feature type="compositionally biased region" description="Polar residues" evidence="1">
    <location>
        <begin position="202"/>
        <end position="214"/>
    </location>
</feature>
<feature type="region of interest" description="Disordered" evidence="1">
    <location>
        <begin position="195"/>
        <end position="232"/>
    </location>
</feature>
<evidence type="ECO:0008006" key="5">
    <source>
        <dbReference type="Google" id="ProtNLM"/>
    </source>
</evidence>
<dbReference type="EMBL" id="KQ242417">
    <property type="protein sequence ID" value="KNC78824.1"/>
    <property type="molecule type" value="Genomic_DNA"/>
</dbReference>
<accession>A0A0L0FQ26</accession>
<keyword evidence="2" id="KW-0732">Signal</keyword>
<feature type="signal peptide" evidence="2">
    <location>
        <begin position="1"/>
        <end position="17"/>
    </location>
</feature>
<feature type="chain" id="PRO_5005538307" description="Reelin domain-containing protein" evidence="2">
    <location>
        <begin position="18"/>
        <end position="232"/>
    </location>
</feature>
<proteinExistence type="predicted"/>
<sequence>MIARFLALAAFAASSFAGHQIGGHWSGTKICEVIVQSDNITQTLQNYTIEVDIEQNPLDLSKFTFSTTHNESNTLIYAGTISNPALAFSLCNREMGDFESGLFFNYVIANTSVLVGTSTAYHPELFSPGSTFAAARCYWEIEYVMISTAQAVPSCSDVSNVTLNEPGTLNDTFNGPGAGNDTFIGPGANNDTFTGPGIVLNDTFNDPDASNGSLNAPDNDNTATPPTTGATP</sequence>
<reference evidence="3 4" key="1">
    <citation type="submission" date="2011-02" db="EMBL/GenBank/DDBJ databases">
        <title>The Genome Sequence of Sphaeroforma arctica JP610.</title>
        <authorList>
            <consortium name="The Broad Institute Genome Sequencing Platform"/>
            <person name="Russ C."/>
            <person name="Cuomo C."/>
            <person name="Young S.K."/>
            <person name="Zeng Q."/>
            <person name="Gargeya S."/>
            <person name="Alvarado L."/>
            <person name="Berlin A."/>
            <person name="Chapman S.B."/>
            <person name="Chen Z."/>
            <person name="Freedman E."/>
            <person name="Gellesch M."/>
            <person name="Goldberg J."/>
            <person name="Griggs A."/>
            <person name="Gujja S."/>
            <person name="Heilman E."/>
            <person name="Heiman D."/>
            <person name="Howarth C."/>
            <person name="Mehta T."/>
            <person name="Neiman D."/>
            <person name="Pearson M."/>
            <person name="Roberts A."/>
            <person name="Saif S."/>
            <person name="Shea T."/>
            <person name="Shenoy N."/>
            <person name="Sisk P."/>
            <person name="Stolte C."/>
            <person name="Sykes S."/>
            <person name="White J."/>
            <person name="Yandava C."/>
            <person name="Burger G."/>
            <person name="Gray M.W."/>
            <person name="Holland P.W.H."/>
            <person name="King N."/>
            <person name="Lang F.B.F."/>
            <person name="Roger A.J."/>
            <person name="Ruiz-Trillo I."/>
            <person name="Haas B."/>
            <person name="Nusbaum C."/>
            <person name="Birren B."/>
        </authorList>
    </citation>
    <scope>NUCLEOTIDE SEQUENCE [LARGE SCALE GENOMIC DNA]</scope>
    <source>
        <strain evidence="3 4">JP610</strain>
    </source>
</reference>
<organism evidence="3 4">
    <name type="scientific">Sphaeroforma arctica JP610</name>
    <dbReference type="NCBI Taxonomy" id="667725"/>
    <lineage>
        <taxon>Eukaryota</taxon>
        <taxon>Ichthyosporea</taxon>
        <taxon>Ichthyophonida</taxon>
        <taxon>Sphaeroforma</taxon>
    </lineage>
</organism>
<gene>
    <name evidence="3" type="ORF">SARC_08759</name>
</gene>
<protein>
    <recommendedName>
        <fullName evidence="5">Reelin domain-containing protein</fullName>
    </recommendedName>
</protein>
<keyword evidence="4" id="KW-1185">Reference proteome</keyword>
<evidence type="ECO:0000256" key="1">
    <source>
        <dbReference type="SAM" id="MobiDB-lite"/>
    </source>
</evidence>
<feature type="compositionally biased region" description="Low complexity" evidence="1">
    <location>
        <begin position="215"/>
        <end position="232"/>
    </location>
</feature>
<evidence type="ECO:0000256" key="2">
    <source>
        <dbReference type="SAM" id="SignalP"/>
    </source>
</evidence>
<dbReference type="RefSeq" id="XP_014152726.1">
    <property type="nucleotide sequence ID" value="XM_014297251.1"/>
</dbReference>
<dbReference type="GeneID" id="25909263"/>
<dbReference type="Proteomes" id="UP000054560">
    <property type="component" value="Unassembled WGS sequence"/>
</dbReference>